<dbReference type="PATRIC" id="fig|1111454.3.peg.912"/>
<evidence type="ECO:0000313" key="3">
    <source>
        <dbReference type="Proteomes" id="UP000017090"/>
    </source>
</evidence>
<dbReference type="OrthoDB" id="9798107at2"/>
<dbReference type="RefSeq" id="WP_023053415.1">
    <property type="nucleotide sequence ID" value="NZ_AWXA01000024.1"/>
</dbReference>
<keyword evidence="1" id="KW-0460">Magnesium</keyword>
<dbReference type="SUPFAM" id="SSF101478">
    <property type="entry name" value="ADP-ribosylglycohydrolase"/>
    <property type="match status" value="1"/>
</dbReference>
<dbReference type="Gene3D" id="1.10.4080.10">
    <property type="entry name" value="ADP-ribosylation/Crystallin J1"/>
    <property type="match status" value="1"/>
</dbReference>
<dbReference type="EMBL" id="AWXA01000024">
    <property type="protein sequence ID" value="ERT60413.1"/>
    <property type="molecule type" value="Genomic_DNA"/>
</dbReference>
<dbReference type="GO" id="GO:0016787">
    <property type="term" value="F:hydrolase activity"/>
    <property type="evidence" value="ECO:0007669"/>
    <property type="project" value="UniProtKB-KW"/>
</dbReference>
<evidence type="ECO:0000256" key="1">
    <source>
        <dbReference type="PIRSR" id="PIRSR605502-1"/>
    </source>
</evidence>
<sequence>MLGTIIGDIVGSPYEHSSEPMKSKDFPWFTEQCRFTDDTVTTVAVAMAILEGKQAPGGYTEPLRRQLKYWCRKYPDVGFGSYFRAWFLRDADEPYGSYGNGAAMRVAPAAWAARSIAEAQELAELTAVVTHNHPEAIKGAVAVSSALYMARTGSDMQSIRAYIRAHFYPLREKLDEIRPSYLFTTHTAESVPQAIEAFLESDSFEDAVNGAVSLGGDTDTQGAMAGAMAEGMYGVSAGCWERAVRYLPQDIREAVKQFQRIYMNSILD</sequence>
<organism evidence="2 3">
    <name type="scientific">Megasphaera vaginalis</name>
    <name type="common">ex Srinivasan et al. 2021</name>
    <dbReference type="NCBI Taxonomy" id="1111454"/>
    <lineage>
        <taxon>Bacteria</taxon>
        <taxon>Bacillati</taxon>
        <taxon>Bacillota</taxon>
        <taxon>Negativicutes</taxon>
        <taxon>Veillonellales</taxon>
        <taxon>Veillonellaceae</taxon>
        <taxon>Megasphaera</taxon>
    </lineage>
</organism>
<keyword evidence="2" id="KW-0378">Hydrolase</keyword>
<name>U7UPK3_9FIRM</name>
<keyword evidence="3" id="KW-1185">Reference proteome</keyword>
<dbReference type="AlphaFoldDB" id="U7UPK3"/>
<feature type="binding site" evidence="1">
    <location>
        <position position="38"/>
    </location>
    <ligand>
        <name>Mg(2+)</name>
        <dbReference type="ChEBI" id="CHEBI:18420"/>
        <label>1</label>
    </ligand>
</feature>
<dbReference type="eggNOG" id="COG1397">
    <property type="taxonomic scope" value="Bacteria"/>
</dbReference>
<proteinExistence type="predicted"/>
<gene>
    <name evidence="2" type="ORF">HMPREF1250_0306</name>
</gene>
<comment type="cofactor">
    <cofactor evidence="1">
        <name>Mg(2+)</name>
        <dbReference type="ChEBI" id="CHEBI:18420"/>
    </cofactor>
    <text evidence="1">Binds 2 magnesium ions per subunit.</text>
</comment>
<feature type="binding site" evidence="1">
    <location>
        <position position="36"/>
    </location>
    <ligand>
        <name>Mg(2+)</name>
        <dbReference type="ChEBI" id="CHEBI:18420"/>
        <label>1</label>
    </ligand>
</feature>
<accession>U7UPK3</accession>
<dbReference type="STRING" id="1111454.HMPREF1250_0306"/>
<dbReference type="Pfam" id="PF03747">
    <property type="entry name" value="ADP_ribosyl_GH"/>
    <property type="match status" value="1"/>
</dbReference>
<comment type="caution">
    <text evidence="2">The sequence shown here is derived from an EMBL/GenBank/DDBJ whole genome shotgun (WGS) entry which is preliminary data.</text>
</comment>
<dbReference type="InterPro" id="IPR036705">
    <property type="entry name" value="Ribosyl_crysJ1_sf"/>
</dbReference>
<feature type="binding site" evidence="1">
    <location>
        <position position="219"/>
    </location>
    <ligand>
        <name>Mg(2+)</name>
        <dbReference type="ChEBI" id="CHEBI:18420"/>
        <label>1</label>
    </ligand>
</feature>
<dbReference type="InterPro" id="IPR050792">
    <property type="entry name" value="ADP-ribosylglycohydrolase"/>
</dbReference>
<feature type="binding site" evidence="1">
    <location>
        <position position="37"/>
    </location>
    <ligand>
        <name>Mg(2+)</name>
        <dbReference type="ChEBI" id="CHEBI:18420"/>
        <label>1</label>
    </ligand>
</feature>
<dbReference type="GO" id="GO:0046872">
    <property type="term" value="F:metal ion binding"/>
    <property type="evidence" value="ECO:0007669"/>
    <property type="project" value="UniProtKB-KW"/>
</dbReference>
<dbReference type="PANTHER" id="PTHR16222:SF12">
    <property type="entry name" value="ADP-RIBOSYLGLYCOHYDROLASE-RELATED"/>
    <property type="match status" value="1"/>
</dbReference>
<dbReference type="InterPro" id="IPR005502">
    <property type="entry name" value="Ribosyl_crysJ1"/>
</dbReference>
<protein>
    <submittedName>
        <fullName evidence="2">ADP-ribosylglycohydrolase</fullName>
    </submittedName>
</protein>
<dbReference type="Proteomes" id="UP000017090">
    <property type="component" value="Unassembled WGS sequence"/>
</dbReference>
<keyword evidence="1" id="KW-0479">Metal-binding</keyword>
<evidence type="ECO:0000313" key="2">
    <source>
        <dbReference type="EMBL" id="ERT60413.1"/>
    </source>
</evidence>
<feature type="binding site" evidence="1">
    <location>
        <position position="217"/>
    </location>
    <ligand>
        <name>Mg(2+)</name>
        <dbReference type="ChEBI" id="CHEBI:18420"/>
        <label>1</label>
    </ligand>
</feature>
<reference evidence="2 3" key="1">
    <citation type="submission" date="2013-09" db="EMBL/GenBank/DDBJ databases">
        <authorList>
            <person name="Durkin A.S."/>
            <person name="Haft D.R."/>
            <person name="McCorrison J."/>
            <person name="Torralba M."/>
            <person name="Gillis M."/>
            <person name="Haft D.H."/>
            <person name="Methe B."/>
            <person name="Sutton G."/>
            <person name="Nelson K.E."/>
        </authorList>
    </citation>
    <scope>NUCLEOTIDE SEQUENCE [LARGE SCALE GENOMIC DNA]</scope>
    <source>
        <strain evidence="2 3">BV3C16-1</strain>
    </source>
</reference>
<dbReference type="PANTHER" id="PTHR16222">
    <property type="entry name" value="ADP-RIBOSYLGLYCOHYDROLASE"/>
    <property type="match status" value="1"/>
</dbReference>
<feature type="binding site" evidence="1">
    <location>
        <position position="220"/>
    </location>
    <ligand>
        <name>Mg(2+)</name>
        <dbReference type="ChEBI" id="CHEBI:18420"/>
        <label>1</label>
    </ligand>
</feature>